<dbReference type="OrthoDB" id="1903104at2759"/>
<evidence type="ECO:0000256" key="3">
    <source>
        <dbReference type="ARBA" id="ARBA00022723"/>
    </source>
</evidence>
<dbReference type="InterPro" id="IPR025750">
    <property type="entry name" value="DPF1-3_N"/>
</dbReference>
<feature type="compositionally biased region" description="Polar residues" evidence="11">
    <location>
        <begin position="88"/>
        <end position="97"/>
    </location>
</feature>
<keyword evidence="4" id="KW-0677">Repeat</keyword>
<gene>
    <name evidence="13" type="primary">RvY_08650-1</name>
    <name evidence="13" type="synonym">RvY_08650.1</name>
    <name evidence="13" type="ORF">RvY_08650</name>
</gene>
<feature type="region of interest" description="Disordered" evidence="11">
    <location>
        <begin position="149"/>
        <end position="198"/>
    </location>
</feature>
<dbReference type="InterPro" id="IPR019787">
    <property type="entry name" value="Znf_PHD-finger"/>
</dbReference>
<dbReference type="GO" id="GO:0008270">
    <property type="term" value="F:zinc ion binding"/>
    <property type="evidence" value="ECO:0007669"/>
    <property type="project" value="UniProtKB-KW"/>
</dbReference>
<dbReference type="PROSITE" id="PS00028">
    <property type="entry name" value="ZINC_FINGER_C2H2_1"/>
    <property type="match status" value="1"/>
</dbReference>
<dbReference type="PANTHER" id="PTHR45888:SF4">
    <property type="entry name" value="PHD FINGER PROTEIN 10"/>
    <property type="match status" value="1"/>
</dbReference>
<evidence type="ECO:0000256" key="5">
    <source>
        <dbReference type="ARBA" id="ARBA00022771"/>
    </source>
</evidence>
<dbReference type="InterPro" id="IPR036236">
    <property type="entry name" value="Znf_C2H2_sf"/>
</dbReference>
<dbReference type="SUPFAM" id="SSF57667">
    <property type="entry name" value="beta-beta-alpha zinc fingers"/>
    <property type="match status" value="1"/>
</dbReference>
<feature type="compositionally biased region" description="Basic and acidic residues" evidence="11">
    <location>
        <begin position="420"/>
        <end position="429"/>
    </location>
</feature>
<dbReference type="FunFam" id="3.30.40.10:FF:000005">
    <property type="entry name" value="zinc finger protein isoform X1"/>
    <property type="match status" value="1"/>
</dbReference>
<dbReference type="InterPro" id="IPR001965">
    <property type="entry name" value="Znf_PHD"/>
</dbReference>
<keyword evidence="9" id="KW-0539">Nucleus</keyword>
<dbReference type="STRING" id="947166.A0A1D1V6L7"/>
<keyword evidence="5 10" id="KW-0863">Zinc-finger</keyword>
<feature type="compositionally biased region" description="Polar residues" evidence="11">
    <location>
        <begin position="430"/>
        <end position="442"/>
    </location>
</feature>
<feature type="domain" description="PHD-type" evidence="12">
    <location>
        <begin position="290"/>
        <end position="350"/>
    </location>
</feature>
<dbReference type="AlphaFoldDB" id="A0A1D1V6L7"/>
<feature type="domain" description="PHD-type" evidence="12">
    <location>
        <begin position="347"/>
        <end position="397"/>
    </location>
</feature>
<keyword evidence="3" id="KW-0479">Metal-binding</keyword>
<dbReference type="EMBL" id="BDGG01000004">
    <property type="protein sequence ID" value="GAU97331.1"/>
    <property type="molecule type" value="Genomic_DNA"/>
</dbReference>
<evidence type="ECO:0000313" key="14">
    <source>
        <dbReference type="Proteomes" id="UP000186922"/>
    </source>
</evidence>
<dbReference type="InterPro" id="IPR013083">
    <property type="entry name" value="Znf_RING/FYVE/PHD"/>
</dbReference>
<keyword evidence="6" id="KW-0862">Zinc</keyword>
<protein>
    <recommendedName>
        <fullName evidence="12">PHD-type domain-containing protein</fullName>
    </recommendedName>
</protein>
<evidence type="ECO:0000256" key="2">
    <source>
        <dbReference type="ARBA" id="ARBA00010539"/>
    </source>
</evidence>
<proteinExistence type="inferred from homology"/>
<evidence type="ECO:0000256" key="10">
    <source>
        <dbReference type="PROSITE-ProRule" id="PRU00146"/>
    </source>
</evidence>
<accession>A0A1D1V6L7</accession>
<evidence type="ECO:0000256" key="7">
    <source>
        <dbReference type="ARBA" id="ARBA00023015"/>
    </source>
</evidence>
<name>A0A1D1V6L7_RAMVA</name>
<dbReference type="SMART" id="SM00249">
    <property type="entry name" value="PHD"/>
    <property type="match status" value="2"/>
</dbReference>
<evidence type="ECO:0000256" key="8">
    <source>
        <dbReference type="ARBA" id="ARBA00023163"/>
    </source>
</evidence>
<dbReference type="InterPro" id="IPR013087">
    <property type="entry name" value="Znf_C2H2_type"/>
</dbReference>
<dbReference type="GO" id="GO:0005634">
    <property type="term" value="C:nucleus"/>
    <property type="evidence" value="ECO:0007669"/>
    <property type="project" value="UniProtKB-SubCell"/>
</dbReference>
<dbReference type="InterPro" id="IPR011011">
    <property type="entry name" value="Znf_FYVE_PHD"/>
</dbReference>
<keyword evidence="8" id="KW-0804">Transcription</keyword>
<evidence type="ECO:0000256" key="11">
    <source>
        <dbReference type="SAM" id="MobiDB-lite"/>
    </source>
</evidence>
<dbReference type="Pfam" id="PF14051">
    <property type="entry name" value="DPF1-3_N"/>
    <property type="match status" value="1"/>
</dbReference>
<organism evidence="13 14">
    <name type="scientific">Ramazzottius varieornatus</name>
    <name type="common">Water bear</name>
    <name type="synonym">Tardigrade</name>
    <dbReference type="NCBI Taxonomy" id="947166"/>
    <lineage>
        <taxon>Eukaryota</taxon>
        <taxon>Metazoa</taxon>
        <taxon>Ecdysozoa</taxon>
        <taxon>Tardigrada</taxon>
        <taxon>Eutardigrada</taxon>
        <taxon>Parachela</taxon>
        <taxon>Hypsibioidea</taxon>
        <taxon>Ramazzottiidae</taxon>
        <taxon>Ramazzottius</taxon>
    </lineage>
</organism>
<keyword evidence="14" id="KW-1185">Reference proteome</keyword>
<sequence length="442" mass="49270">MAEKTFMSYHELLESVSKFNSRLLSARRSRIPYFVSSTGLLYADGRQTYQAKERCPGQEPGQVYVYPTRPWKIKTRPPPAPVERSATPAVSTENVPASQGVDGQPSVKTEESSSNQASTSHIDRVLQNPAVELFEDAIASSAMPAPLEIPQESILSSSRKHEEKELPESEDDEEDEYVPRSARKKATEASKPISKAGRARKDIDYTVHTGTEKPFHCKHCDMTYKTRPGLTYHVSKEHPNGAASPSKAFSGSSVNSNPLNSPFPRAAMPPSLPIPPPIARETNRDREGRILLCDVCEVENASGRPGPKGEKLITCTSCGHSAHPTCLNFSRNQRESTCRYPWKCIECKTCSICNQAGNDEKLLFCDDCDRGYHMYCLRPPLDDTPDGPWSCEGCLQQYGEAAAHSVWKRNAQREAVSRYQLEREEDARRGTTSSPRYPNQAW</sequence>
<comment type="similarity">
    <text evidence="2">Belongs to the requiem/DPF family.</text>
</comment>
<dbReference type="Pfam" id="PF00628">
    <property type="entry name" value="PHD"/>
    <property type="match status" value="1"/>
</dbReference>
<keyword evidence="7" id="KW-0805">Transcription regulation</keyword>
<evidence type="ECO:0000256" key="6">
    <source>
        <dbReference type="ARBA" id="ARBA00022833"/>
    </source>
</evidence>
<dbReference type="Proteomes" id="UP000186922">
    <property type="component" value="Unassembled WGS sequence"/>
</dbReference>
<evidence type="ECO:0000259" key="12">
    <source>
        <dbReference type="PROSITE" id="PS50016"/>
    </source>
</evidence>
<dbReference type="PROSITE" id="PS50016">
    <property type="entry name" value="ZF_PHD_2"/>
    <property type="match status" value="2"/>
</dbReference>
<comment type="caution">
    <text evidence="13">The sequence shown here is derived from an EMBL/GenBank/DDBJ whole genome shotgun (WGS) entry which is preliminary data.</text>
</comment>
<evidence type="ECO:0000256" key="9">
    <source>
        <dbReference type="ARBA" id="ARBA00023242"/>
    </source>
</evidence>
<dbReference type="Gene3D" id="3.30.160.60">
    <property type="entry name" value="Classic Zinc Finger"/>
    <property type="match status" value="1"/>
</dbReference>
<feature type="region of interest" description="Disordered" evidence="11">
    <location>
        <begin position="74"/>
        <end position="124"/>
    </location>
</feature>
<reference evidence="13 14" key="1">
    <citation type="journal article" date="2016" name="Nat. Commun.">
        <title>Extremotolerant tardigrade genome and improved radiotolerance of human cultured cells by tardigrade-unique protein.</title>
        <authorList>
            <person name="Hashimoto T."/>
            <person name="Horikawa D.D."/>
            <person name="Saito Y."/>
            <person name="Kuwahara H."/>
            <person name="Kozuka-Hata H."/>
            <person name="Shin-I T."/>
            <person name="Minakuchi Y."/>
            <person name="Ohishi K."/>
            <person name="Motoyama A."/>
            <person name="Aizu T."/>
            <person name="Enomoto A."/>
            <person name="Kondo K."/>
            <person name="Tanaka S."/>
            <person name="Hara Y."/>
            <person name="Koshikawa S."/>
            <person name="Sagara H."/>
            <person name="Miura T."/>
            <person name="Yokobori S."/>
            <person name="Miyagawa K."/>
            <person name="Suzuki Y."/>
            <person name="Kubo T."/>
            <person name="Oyama M."/>
            <person name="Kohara Y."/>
            <person name="Fujiyama A."/>
            <person name="Arakawa K."/>
            <person name="Katayama T."/>
            <person name="Toyoda A."/>
            <person name="Kunieda T."/>
        </authorList>
    </citation>
    <scope>NUCLEOTIDE SEQUENCE [LARGE SCALE GENOMIC DNA]</scope>
    <source>
        <strain evidence="13 14">YOKOZUNA-1</strain>
    </source>
</reference>
<comment type="subcellular location">
    <subcellularLocation>
        <location evidence="1">Nucleus</location>
    </subcellularLocation>
</comment>
<feature type="region of interest" description="Disordered" evidence="11">
    <location>
        <begin position="420"/>
        <end position="442"/>
    </location>
</feature>
<evidence type="ECO:0000313" key="13">
    <source>
        <dbReference type="EMBL" id="GAU97331.1"/>
    </source>
</evidence>
<dbReference type="SUPFAM" id="SSF57903">
    <property type="entry name" value="FYVE/PHD zinc finger"/>
    <property type="match status" value="2"/>
</dbReference>
<evidence type="ECO:0000256" key="1">
    <source>
        <dbReference type="ARBA" id="ARBA00004123"/>
    </source>
</evidence>
<dbReference type="PANTHER" id="PTHR45888">
    <property type="entry name" value="HL01030P-RELATED"/>
    <property type="match status" value="1"/>
</dbReference>
<dbReference type="Gene3D" id="3.30.40.10">
    <property type="entry name" value="Zinc/RING finger domain, C3HC4 (zinc finger)"/>
    <property type="match status" value="1"/>
</dbReference>
<evidence type="ECO:0000256" key="4">
    <source>
        <dbReference type="ARBA" id="ARBA00022737"/>
    </source>
</evidence>